<name>A0A378ND54_MANHA</name>
<protein>
    <submittedName>
        <fullName evidence="2">DNA topoisomerase 1</fullName>
        <ecNumber evidence="2">5.99.1.2</ecNumber>
    </submittedName>
</protein>
<dbReference type="GO" id="GO:0003917">
    <property type="term" value="F:DNA topoisomerase type I (single strand cut, ATP-independent) activity"/>
    <property type="evidence" value="ECO:0007669"/>
    <property type="project" value="InterPro"/>
</dbReference>
<accession>A0A378ND54</accession>
<proteinExistence type="predicted"/>
<feature type="domain" description="Topo IA-type catalytic" evidence="1">
    <location>
        <begin position="20"/>
        <end position="89"/>
    </location>
</feature>
<dbReference type="InterPro" id="IPR023405">
    <property type="entry name" value="Topo_IA_core_domain"/>
</dbReference>
<dbReference type="SUPFAM" id="SSF56712">
    <property type="entry name" value="Prokaryotic type I DNA topoisomerase"/>
    <property type="match status" value="1"/>
</dbReference>
<sequence length="111" mass="12185">MDYSCNTQINRKKLPLELTTYKGKKFSASNEAEANVAVRALEQSDFIVSNIEAKETSSRAAAPFITSSLQRAASTRLGFGVKKTMMLANGYMKRVTSPICVLIQPTLAVKH</sequence>
<keyword evidence="2" id="KW-0413">Isomerase</keyword>
<dbReference type="InterPro" id="IPR013826">
    <property type="entry name" value="Topo_IA_cen_sub3"/>
</dbReference>
<dbReference type="InterPro" id="IPR000380">
    <property type="entry name" value="Topo_IA"/>
</dbReference>
<dbReference type="Gene3D" id="1.10.290.10">
    <property type="entry name" value="Topoisomerase I, domain 4"/>
    <property type="match status" value="1"/>
</dbReference>
<organism evidence="2 3">
    <name type="scientific">Mannheimia haemolytica</name>
    <name type="common">Pasteurella haemolytica</name>
    <dbReference type="NCBI Taxonomy" id="75985"/>
    <lineage>
        <taxon>Bacteria</taxon>
        <taxon>Pseudomonadati</taxon>
        <taxon>Pseudomonadota</taxon>
        <taxon>Gammaproteobacteria</taxon>
        <taxon>Pasteurellales</taxon>
        <taxon>Pasteurellaceae</taxon>
        <taxon>Mannheimia</taxon>
    </lineage>
</organism>
<dbReference type="PANTHER" id="PTHR42785:SF1">
    <property type="entry name" value="DNA TOPOISOMERASE"/>
    <property type="match status" value="1"/>
</dbReference>
<dbReference type="PANTHER" id="PTHR42785">
    <property type="entry name" value="DNA TOPOISOMERASE, TYPE IA, CORE"/>
    <property type="match status" value="1"/>
</dbReference>
<dbReference type="EC" id="5.99.1.2" evidence="2"/>
<gene>
    <name evidence="2" type="primary">topA_4</name>
    <name evidence="2" type="ORF">NCTC10638_03070</name>
</gene>
<dbReference type="Proteomes" id="UP000254802">
    <property type="component" value="Unassembled WGS sequence"/>
</dbReference>
<evidence type="ECO:0000313" key="2">
    <source>
        <dbReference type="EMBL" id="STY63898.1"/>
    </source>
</evidence>
<evidence type="ECO:0000313" key="3">
    <source>
        <dbReference type="Proteomes" id="UP000254802"/>
    </source>
</evidence>
<dbReference type="GO" id="GO:0003677">
    <property type="term" value="F:DNA binding"/>
    <property type="evidence" value="ECO:0007669"/>
    <property type="project" value="InterPro"/>
</dbReference>
<evidence type="ECO:0000259" key="1">
    <source>
        <dbReference type="Pfam" id="PF01131"/>
    </source>
</evidence>
<dbReference type="AlphaFoldDB" id="A0A378ND54"/>
<dbReference type="GO" id="GO:0006265">
    <property type="term" value="P:DNA topological change"/>
    <property type="evidence" value="ECO:0007669"/>
    <property type="project" value="InterPro"/>
</dbReference>
<dbReference type="InterPro" id="IPR013497">
    <property type="entry name" value="Topo_IA_cen"/>
</dbReference>
<dbReference type="InterPro" id="IPR013825">
    <property type="entry name" value="Topo_IA_cen_sub2"/>
</dbReference>
<reference evidence="2 3" key="1">
    <citation type="submission" date="2018-06" db="EMBL/GenBank/DDBJ databases">
        <authorList>
            <consortium name="Pathogen Informatics"/>
            <person name="Doyle S."/>
        </authorList>
    </citation>
    <scope>NUCLEOTIDE SEQUENCE [LARGE SCALE GENOMIC DNA]</scope>
    <source>
        <strain evidence="2 3">NCTC10638</strain>
    </source>
</reference>
<dbReference type="Pfam" id="PF01131">
    <property type="entry name" value="Topoisom_bac"/>
    <property type="match status" value="1"/>
</dbReference>
<dbReference type="EMBL" id="UGPN01000002">
    <property type="protein sequence ID" value="STY63898.1"/>
    <property type="molecule type" value="Genomic_DNA"/>
</dbReference>
<dbReference type="Gene3D" id="2.70.20.10">
    <property type="entry name" value="Topoisomerase I, domain 3"/>
    <property type="match status" value="1"/>
</dbReference>